<feature type="transmembrane region" description="Helical" evidence="7">
    <location>
        <begin position="220"/>
        <end position="242"/>
    </location>
</feature>
<feature type="transmembrane region" description="Helical" evidence="7">
    <location>
        <begin position="406"/>
        <end position="431"/>
    </location>
</feature>
<protein>
    <recommendedName>
        <fullName evidence="8">EccD-like transmembrane domain-containing protein</fullName>
    </recommendedName>
</protein>
<dbReference type="Pfam" id="PF19053">
    <property type="entry name" value="EccD"/>
    <property type="match status" value="1"/>
</dbReference>
<evidence type="ECO:0000313" key="10">
    <source>
        <dbReference type="Proteomes" id="UP000051677"/>
    </source>
</evidence>
<dbReference type="OrthoDB" id="4156660at2"/>
<proteinExistence type="inferred from homology"/>
<feature type="transmembrane region" description="Helical" evidence="7">
    <location>
        <begin position="114"/>
        <end position="135"/>
    </location>
</feature>
<name>A0A0Q2QZG1_MYCGO</name>
<dbReference type="PIRSF" id="PIRSF017804">
    <property type="entry name" value="Secretion_EccD1"/>
    <property type="match status" value="1"/>
</dbReference>
<evidence type="ECO:0000256" key="7">
    <source>
        <dbReference type="SAM" id="Phobius"/>
    </source>
</evidence>
<dbReference type="InterPro" id="IPR024962">
    <property type="entry name" value="YukD-like"/>
</dbReference>
<evidence type="ECO:0000256" key="6">
    <source>
        <dbReference type="ARBA" id="ARBA00023136"/>
    </source>
</evidence>
<feature type="transmembrane region" description="Helical" evidence="7">
    <location>
        <begin position="195"/>
        <end position="213"/>
    </location>
</feature>
<feature type="transmembrane region" description="Helical" evidence="7">
    <location>
        <begin position="309"/>
        <end position="338"/>
    </location>
</feature>
<sequence length="439" mass="43515">MSTPDPELRRVSVHAGSASVDLTLPAAVPVAELIPPIVDVLGGVTPGARYHLARLGCAPLPNSTTLRQNGVRDGTALVLSRQPPAPPAVRYDDEAQAVSAALVRSPRSWRGMTAGLAAACFAGVGALVLVRWAGGAAHADIAAAAAVVAAVTALMSAVIVLRVHRDPIAGLTLNLIATTSAALAGLLAVPGAPGAPHLLLAAMAAGAMAVLAARVTGCGSVTLVATACCALVAAAAALAIIVTGAPSHAVGSVTALACLGLIEVSPRLSIRLAGLVPGIEHDDPRPESELTARALRADSWLTGLRGGCAAAAAVAAATAALAVHRAIALAALTAAVLMLHARTDRARAPMYVIIGIGTLTTTFVIAAVDLPQQAPWIAALSAAAAVAAIYPGFVAPAVTPMARRGVNAMGCIALAAVAPLACWTCGAFGAVRGLSLVRA</sequence>
<dbReference type="EMBL" id="LKTM01000331">
    <property type="protein sequence ID" value="KQH77246.1"/>
    <property type="molecule type" value="Genomic_DNA"/>
</dbReference>
<keyword evidence="3" id="KW-1003">Cell membrane</keyword>
<dbReference type="Proteomes" id="UP000051677">
    <property type="component" value="Unassembled WGS sequence"/>
</dbReference>
<accession>A0A0Q2QZG1</accession>
<evidence type="ECO:0000256" key="5">
    <source>
        <dbReference type="ARBA" id="ARBA00022989"/>
    </source>
</evidence>
<evidence type="ECO:0000256" key="3">
    <source>
        <dbReference type="ARBA" id="ARBA00022475"/>
    </source>
</evidence>
<feature type="transmembrane region" description="Helical" evidence="7">
    <location>
        <begin position="141"/>
        <end position="161"/>
    </location>
</feature>
<evidence type="ECO:0000256" key="2">
    <source>
        <dbReference type="ARBA" id="ARBA00006162"/>
    </source>
</evidence>
<dbReference type="Gene3D" id="3.10.20.90">
    <property type="entry name" value="Phosphatidylinositol 3-kinase Catalytic Subunit, Chain A, domain 1"/>
    <property type="match status" value="1"/>
</dbReference>
<dbReference type="NCBIfam" id="TIGR03920">
    <property type="entry name" value="T7SS_EccD"/>
    <property type="match status" value="1"/>
</dbReference>
<dbReference type="InterPro" id="IPR006707">
    <property type="entry name" value="T7SS_EccD"/>
</dbReference>
<dbReference type="RefSeq" id="WP_055579860.1">
    <property type="nucleotide sequence ID" value="NZ_LKTM01000331.1"/>
</dbReference>
<comment type="similarity">
    <text evidence="2">Belongs to the EccD/Snm4 family.</text>
</comment>
<keyword evidence="4 7" id="KW-0812">Transmembrane</keyword>
<organism evidence="9 10">
    <name type="scientific">Mycobacterium gordonae</name>
    <dbReference type="NCBI Taxonomy" id="1778"/>
    <lineage>
        <taxon>Bacteria</taxon>
        <taxon>Bacillati</taxon>
        <taxon>Actinomycetota</taxon>
        <taxon>Actinomycetes</taxon>
        <taxon>Mycobacteriales</taxon>
        <taxon>Mycobacteriaceae</taxon>
        <taxon>Mycobacterium</taxon>
    </lineage>
</organism>
<feature type="domain" description="EccD-like transmembrane" evidence="8">
    <location>
        <begin position="113"/>
        <end position="434"/>
    </location>
</feature>
<comment type="caution">
    <text evidence="9">The sequence shown here is derived from an EMBL/GenBank/DDBJ whole genome shotgun (WGS) entry which is preliminary data.</text>
</comment>
<comment type="subcellular location">
    <subcellularLocation>
        <location evidence="1">Cell membrane</location>
        <topology evidence="1">Multi-pass membrane protein</topology>
    </subcellularLocation>
</comment>
<dbReference type="GO" id="GO:0005886">
    <property type="term" value="C:plasma membrane"/>
    <property type="evidence" value="ECO:0007669"/>
    <property type="project" value="UniProtKB-SubCell"/>
</dbReference>
<dbReference type="AlphaFoldDB" id="A0A0Q2QZG1"/>
<gene>
    <name evidence="9" type="ORF">AO501_34100</name>
</gene>
<keyword evidence="5 7" id="KW-1133">Transmembrane helix</keyword>
<reference evidence="9 10" key="1">
    <citation type="submission" date="2015-10" db="EMBL/GenBank/DDBJ databases">
        <title>Mycobacterium gordonae draft genome assembly.</title>
        <authorList>
            <person name="Ustinova V."/>
            <person name="Smirnova T."/>
            <person name="Blagodatskikh K."/>
            <person name="Varlamov D."/>
            <person name="Larionova E."/>
            <person name="Chernousova L."/>
        </authorList>
    </citation>
    <scope>NUCLEOTIDE SEQUENCE [LARGE SCALE GENOMIC DNA]</scope>
    <source>
        <strain evidence="9 10">CTRI 14-8773</strain>
    </source>
</reference>
<evidence type="ECO:0000259" key="8">
    <source>
        <dbReference type="Pfam" id="PF19053"/>
    </source>
</evidence>
<feature type="transmembrane region" description="Helical" evidence="7">
    <location>
        <begin position="350"/>
        <end position="368"/>
    </location>
</feature>
<dbReference type="Pfam" id="PF08817">
    <property type="entry name" value="YukD"/>
    <property type="match status" value="1"/>
</dbReference>
<evidence type="ECO:0000256" key="4">
    <source>
        <dbReference type="ARBA" id="ARBA00022692"/>
    </source>
</evidence>
<feature type="transmembrane region" description="Helical" evidence="7">
    <location>
        <begin position="168"/>
        <end position="189"/>
    </location>
</feature>
<feature type="transmembrane region" description="Helical" evidence="7">
    <location>
        <begin position="374"/>
        <end position="394"/>
    </location>
</feature>
<keyword evidence="6 7" id="KW-0472">Membrane</keyword>
<evidence type="ECO:0000313" key="9">
    <source>
        <dbReference type="EMBL" id="KQH77246.1"/>
    </source>
</evidence>
<dbReference type="InterPro" id="IPR044049">
    <property type="entry name" value="EccD_transm"/>
</dbReference>
<evidence type="ECO:0000256" key="1">
    <source>
        <dbReference type="ARBA" id="ARBA00004651"/>
    </source>
</evidence>